<dbReference type="Proteomes" id="UP000642748">
    <property type="component" value="Unassembled WGS sequence"/>
</dbReference>
<keyword evidence="6" id="KW-1278">Translocase</keyword>
<dbReference type="InterPro" id="IPR005894">
    <property type="entry name" value="DrrA"/>
</dbReference>
<sequence>MDTELTVEAIGLHKSYGKVSVLSGVDLRVARGSVFSLLGPNGAGKTTTVKILSTLTSADSGRARVAGFDIARDRHRVRRAISLTGQHAAVDELQTGEENLRMMGRLCGMSGARARQRAASLLDEFDLADAGRRRVGTYSGGMRRRLDLAVGLVGNPSVIFLDEPTTGLDPRSRQSMWQVVTGLTASGVTVFLTTQYLDEADQLADRIAVIDGGRIVAEGTPADLKTRFADQRLDLTMVDADAYRETAARLGTRVAHTEPARLLIGLPTDGTAAHVRALLDDVDPQRRAVARFAVHTATLDDVFLALTGHTAASGAEGRGAAVKRPHSKDSAASGAEGRGAAVKRPSSKNSAAASGAEERGSAAAGGTDTDKESINV</sequence>
<feature type="domain" description="ABC transporter" evidence="11">
    <location>
        <begin position="7"/>
        <end position="237"/>
    </location>
</feature>
<dbReference type="GO" id="GO:0005524">
    <property type="term" value="F:ATP binding"/>
    <property type="evidence" value="ECO:0007669"/>
    <property type="project" value="UniProtKB-KW"/>
</dbReference>
<dbReference type="InterPro" id="IPR003439">
    <property type="entry name" value="ABC_transporter-like_ATP-bd"/>
</dbReference>
<comment type="subcellular location">
    <subcellularLocation>
        <location evidence="1">Cell membrane</location>
        <topology evidence="1">Peripheral membrane protein</topology>
        <orientation evidence="1">Cytoplasmic side</orientation>
    </subcellularLocation>
</comment>
<keyword evidence="4" id="KW-0547">Nucleotide-binding</keyword>
<dbReference type="GO" id="GO:0005886">
    <property type="term" value="C:plasma membrane"/>
    <property type="evidence" value="ECO:0007669"/>
    <property type="project" value="UniProtKB-SubCell"/>
</dbReference>
<evidence type="ECO:0000313" key="12">
    <source>
        <dbReference type="EMBL" id="GIH17638.1"/>
    </source>
</evidence>
<keyword evidence="8" id="KW-0046">Antibiotic resistance</keyword>
<proteinExistence type="inferred from homology"/>
<accession>A0A8J3VTL5</accession>
<dbReference type="PANTHER" id="PTHR42711:SF19">
    <property type="entry name" value="DOXORUBICIN RESISTANCE ATP-BINDING PROTEIN DRRA"/>
    <property type="match status" value="1"/>
</dbReference>
<dbReference type="PANTHER" id="PTHR42711">
    <property type="entry name" value="ABC TRANSPORTER ATP-BINDING PROTEIN"/>
    <property type="match status" value="1"/>
</dbReference>
<dbReference type="SMART" id="SM00382">
    <property type="entry name" value="AAA"/>
    <property type="match status" value="1"/>
</dbReference>
<dbReference type="FunFam" id="3.40.50.300:FF:000589">
    <property type="entry name" value="ABC transporter, ATP-binding subunit"/>
    <property type="match status" value="1"/>
</dbReference>
<evidence type="ECO:0000256" key="4">
    <source>
        <dbReference type="ARBA" id="ARBA00022741"/>
    </source>
</evidence>
<keyword evidence="7" id="KW-0472">Membrane</keyword>
<evidence type="ECO:0000313" key="13">
    <source>
        <dbReference type="Proteomes" id="UP000642748"/>
    </source>
</evidence>
<dbReference type="RefSeq" id="WP_203921185.1">
    <property type="nucleotide sequence ID" value="NZ_BONZ01000056.1"/>
</dbReference>
<dbReference type="GO" id="GO:0046677">
    <property type="term" value="P:response to antibiotic"/>
    <property type="evidence" value="ECO:0007669"/>
    <property type="project" value="UniProtKB-KW"/>
</dbReference>
<keyword evidence="5 12" id="KW-0067">ATP-binding</keyword>
<dbReference type="GO" id="GO:0016887">
    <property type="term" value="F:ATP hydrolysis activity"/>
    <property type="evidence" value="ECO:0007669"/>
    <property type="project" value="InterPro"/>
</dbReference>
<feature type="compositionally biased region" description="Low complexity" evidence="10">
    <location>
        <begin position="350"/>
        <end position="366"/>
    </location>
</feature>
<feature type="region of interest" description="Disordered" evidence="10">
    <location>
        <begin position="314"/>
        <end position="376"/>
    </location>
</feature>
<dbReference type="EMBL" id="BONZ01000056">
    <property type="protein sequence ID" value="GIH17638.1"/>
    <property type="molecule type" value="Genomic_DNA"/>
</dbReference>
<gene>
    <name evidence="12" type="ORF">Raf01_58100</name>
</gene>
<dbReference type="GO" id="GO:1900753">
    <property type="term" value="P:doxorubicin transport"/>
    <property type="evidence" value="ECO:0007669"/>
    <property type="project" value="InterPro"/>
</dbReference>
<protein>
    <submittedName>
        <fullName evidence="12">Daunorubicin resistance protein DrrA family ABC transporter ATP-binding protein</fullName>
    </submittedName>
</protein>
<dbReference type="InterPro" id="IPR050763">
    <property type="entry name" value="ABC_transporter_ATP-binding"/>
</dbReference>
<dbReference type="PROSITE" id="PS50893">
    <property type="entry name" value="ABC_TRANSPORTER_2"/>
    <property type="match status" value="1"/>
</dbReference>
<keyword evidence="13" id="KW-1185">Reference proteome</keyword>
<dbReference type="GO" id="GO:0043215">
    <property type="term" value="P:daunorubicin transport"/>
    <property type="evidence" value="ECO:0007669"/>
    <property type="project" value="InterPro"/>
</dbReference>
<dbReference type="InterPro" id="IPR017871">
    <property type="entry name" value="ABC_transporter-like_CS"/>
</dbReference>
<dbReference type="Gene3D" id="3.40.50.300">
    <property type="entry name" value="P-loop containing nucleotide triphosphate hydrolases"/>
    <property type="match status" value="1"/>
</dbReference>
<dbReference type="InterPro" id="IPR003593">
    <property type="entry name" value="AAA+_ATPase"/>
</dbReference>
<comment type="caution">
    <text evidence="12">The sequence shown here is derived from an EMBL/GenBank/DDBJ whole genome shotgun (WGS) entry which is preliminary data.</text>
</comment>
<dbReference type="AlphaFoldDB" id="A0A8J3VTL5"/>
<dbReference type="NCBIfam" id="TIGR01188">
    <property type="entry name" value="drrA"/>
    <property type="match status" value="1"/>
</dbReference>
<comment type="similarity">
    <text evidence="9">Belongs to the ABC transporter superfamily. Drug exporter-1 (DrugE1) (TC 3.A.1.105) family.</text>
</comment>
<evidence type="ECO:0000256" key="2">
    <source>
        <dbReference type="ARBA" id="ARBA00022448"/>
    </source>
</evidence>
<evidence type="ECO:0000256" key="8">
    <source>
        <dbReference type="ARBA" id="ARBA00023251"/>
    </source>
</evidence>
<feature type="compositionally biased region" description="Low complexity" evidence="10">
    <location>
        <begin position="330"/>
        <end position="340"/>
    </location>
</feature>
<evidence type="ECO:0000259" key="11">
    <source>
        <dbReference type="PROSITE" id="PS50893"/>
    </source>
</evidence>
<dbReference type="SUPFAM" id="SSF52540">
    <property type="entry name" value="P-loop containing nucleoside triphosphate hydrolases"/>
    <property type="match status" value="1"/>
</dbReference>
<name>A0A8J3VTL5_9ACTN</name>
<evidence type="ECO:0000256" key="10">
    <source>
        <dbReference type="SAM" id="MobiDB-lite"/>
    </source>
</evidence>
<dbReference type="Pfam" id="PF00005">
    <property type="entry name" value="ABC_tran"/>
    <property type="match status" value="1"/>
</dbReference>
<reference evidence="12" key="1">
    <citation type="submission" date="2021-01" db="EMBL/GenBank/DDBJ databases">
        <title>Whole genome shotgun sequence of Rugosimonospora africana NBRC 104875.</title>
        <authorList>
            <person name="Komaki H."/>
            <person name="Tamura T."/>
        </authorList>
    </citation>
    <scope>NUCLEOTIDE SEQUENCE</scope>
    <source>
        <strain evidence="12">NBRC 104875</strain>
    </source>
</reference>
<dbReference type="InterPro" id="IPR027417">
    <property type="entry name" value="P-loop_NTPase"/>
</dbReference>
<evidence type="ECO:0000256" key="1">
    <source>
        <dbReference type="ARBA" id="ARBA00004413"/>
    </source>
</evidence>
<evidence type="ECO:0000256" key="3">
    <source>
        <dbReference type="ARBA" id="ARBA00022475"/>
    </source>
</evidence>
<keyword evidence="3" id="KW-1003">Cell membrane</keyword>
<keyword evidence="2" id="KW-0813">Transport</keyword>
<evidence type="ECO:0000256" key="6">
    <source>
        <dbReference type="ARBA" id="ARBA00022967"/>
    </source>
</evidence>
<evidence type="ECO:0000256" key="5">
    <source>
        <dbReference type="ARBA" id="ARBA00022840"/>
    </source>
</evidence>
<evidence type="ECO:0000256" key="9">
    <source>
        <dbReference type="ARBA" id="ARBA00049985"/>
    </source>
</evidence>
<evidence type="ECO:0000256" key="7">
    <source>
        <dbReference type="ARBA" id="ARBA00023136"/>
    </source>
</evidence>
<dbReference type="PROSITE" id="PS00211">
    <property type="entry name" value="ABC_TRANSPORTER_1"/>
    <property type="match status" value="1"/>
</dbReference>
<organism evidence="12 13">
    <name type="scientific">Rugosimonospora africana</name>
    <dbReference type="NCBI Taxonomy" id="556532"/>
    <lineage>
        <taxon>Bacteria</taxon>
        <taxon>Bacillati</taxon>
        <taxon>Actinomycetota</taxon>
        <taxon>Actinomycetes</taxon>
        <taxon>Micromonosporales</taxon>
        <taxon>Micromonosporaceae</taxon>
        <taxon>Rugosimonospora</taxon>
    </lineage>
</organism>